<keyword evidence="3" id="KW-1185">Reference proteome</keyword>
<organism evidence="2 3">
    <name type="scientific">Neodothiora populina</name>
    <dbReference type="NCBI Taxonomy" id="2781224"/>
    <lineage>
        <taxon>Eukaryota</taxon>
        <taxon>Fungi</taxon>
        <taxon>Dikarya</taxon>
        <taxon>Ascomycota</taxon>
        <taxon>Pezizomycotina</taxon>
        <taxon>Dothideomycetes</taxon>
        <taxon>Dothideomycetidae</taxon>
        <taxon>Dothideales</taxon>
        <taxon>Dothioraceae</taxon>
        <taxon>Neodothiora</taxon>
    </lineage>
</organism>
<dbReference type="RefSeq" id="XP_069197042.1">
    <property type="nucleotide sequence ID" value="XM_069344612.1"/>
</dbReference>
<reference evidence="2 3" key="1">
    <citation type="submission" date="2024-07" db="EMBL/GenBank/DDBJ databases">
        <title>Draft sequence of the Neodothiora populina.</title>
        <authorList>
            <person name="Drown D.D."/>
            <person name="Schuette U.S."/>
            <person name="Buechlein A.B."/>
            <person name="Rusch D.R."/>
            <person name="Winton L.W."/>
            <person name="Adams G.A."/>
        </authorList>
    </citation>
    <scope>NUCLEOTIDE SEQUENCE [LARGE SCALE GENOMIC DNA]</scope>
    <source>
        <strain evidence="2 3">CPC 39397</strain>
    </source>
</reference>
<accession>A0ABR3P3Z6</accession>
<name>A0ABR3P3Z6_9PEZI</name>
<dbReference type="PANTHER" id="PTHR42336:SF1">
    <property type="entry name" value="ALKYL HYDROPEROXIDE REDUCTASE SUBUNIT C_ THIOL SPECIFIC ANTIOXIDANT DOMAIN-CONTAINING PROTEIN"/>
    <property type="match status" value="1"/>
</dbReference>
<evidence type="ECO:0000313" key="2">
    <source>
        <dbReference type="EMBL" id="KAL1297360.1"/>
    </source>
</evidence>
<evidence type="ECO:0000313" key="3">
    <source>
        <dbReference type="Proteomes" id="UP001562354"/>
    </source>
</evidence>
<dbReference type="InterPro" id="IPR036249">
    <property type="entry name" value="Thioredoxin-like_sf"/>
</dbReference>
<evidence type="ECO:0000259" key="1">
    <source>
        <dbReference type="Pfam" id="PF00578"/>
    </source>
</evidence>
<feature type="domain" description="Alkyl hydroperoxide reductase subunit C/ Thiol specific antioxidant" evidence="1">
    <location>
        <begin position="30"/>
        <end position="138"/>
    </location>
</feature>
<gene>
    <name evidence="2" type="ORF">AAFC00_004901</name>
</gene>
<protein>
    <recommendedName>
        <fullName evidence="1">Alkyl hydroperoxide reductase subunit C/ Thiol specific antioxidant domain-containing protein</fullName>
    </recommendedName>
</protein>
<dbReference type="EMBL" id="JBFMKM010000016">
    <property type="protein sequence ID" value="KAL1297360.1"/>
    <property type="molecule type" value="Genomic_DNA"/>
</dbReference>
<dbReference type="Gene3D" id="3.40.30.10">
    <property type="entry name" value="Glutaredoxin"/>
    <property type="match status" value="1"/>
</dbReference>
<sequence>MAAAYLQSWVPVLQSILPRSGPSAAPLPEIGAQAPALPGTDGGDLITRGKSQGTPTLVAFVRHCGCPFAEKEAKLLAEETKKHKNLHVIIVQHSEEKETEEWFERIGAKAAFTDSSRYTLIADPSRELYAAWGIGVLPWTGMVNGNVMGALKSLKESDGIDLTPTGKGSWRWQNSGGFAVDSQGVVKWRKVAVDSSDMCDYSEAAGTVV</sequence>
<dbReference type="GeneID" id="95978601"/>
<dbReference type="PANTHER" id="PTHR42336">
    <property type="entry name" value="THIOREDOXIN DOMAIN-CONTAINING PROTEIN-RELATED"/>
    <property type="match status" value="1"/>
</dbReference>
<proteinExistence type="predicted"/>
<dbReference type="SUPFAM" id="SSF52833">
    <property type="entry name" value="Thioredoxin-like"/>
    <property type="match status" value="1"/>
</dbReference>
<dbReference type="Proteomes" id="UP001562354">
    <property type="component" value="Unassembled WGS sequence"/>
</dbReference>
<dbReference type="InterPro" id="IPR000866">
    <property type="entry name" value="AhpC/TSA"/>
</dbReference>
<dbReference type="Pfam" id="PF00578">
    <property type="entry name" value="AhpC-TSA"/>
    <property type="match status" value="1"/>
</dbReference>
<comment type="caution">
    <text evidence="2">The sequence shown here is derived from an EMBL/GenBank/DDBJ whole genome shotgun (WGS) entry which is preliminary data.</text>
</comment>